<accession>A0A5B0X3G1</accession>
<feature type="transmembrane region" description="Helical" evidence="1">
    <location>
        <begin position="14"/>
        <end position="36"/>
    </location>
</feature>
<proteinExistence type="predicted"/>
<feature type="transmembrane region" description="Helical" evidence="1">
    <location>
        <begin position="212"/>
        <end position="231"/>
    </location>
</feature>
<dbReference type="Proteomes" id="UP000323708">
    <property type="component" value="Unassembled WGS sequence"/>
</dbReference>
<evidence type="ECO:0000313" key="2">
    <source>
        <dbReference type="EMBL" id="KAA1192699.1"/>
    </source>
</evidence>
<evidence type="ECO:0008006" key="4">
    <source>
        <dbReference type="Google" id="ProtNLM"/>
    </source>
</evidence>
<organism evidence="2 3">
    <name type="scientific">Pseudohalioglobus sediminis</name>
    <dbReference type="NCBI Taxonomy" id="2606449"/>
    <lineage>
        <taxon>Bacteria</taxon>
        <taxon>Pseudomonadati</taxon>
        <taxon>Pseudomonadota</taxon>
        <taxon>Gammaproteobacteria</taxon>
        <taxon>Cellvibrionales</taxon>
        <taxon>Halieaceae</taxon>
        <taxon>Pseudohalioglobus</taxon>
    </lineage>
</organism>
<dbReference type="AlphaFoldDB" id="A0A5B0X3G1"/>
<feature type="transmembrane region" description="Helical" evidence="1">
    <location>
        <begin position="155"/>
        <end position="173"/>
    </location>
</feature>
<feature type="transmembrane region" description="Helical" evidence="1">
    <location>
        <begin position="57"/>
        <end position="81"/>
    </location>
</feature>
<keyword evidence="1" id="KW-1133">Transmembrane helix</keyword>
<dbReference type="RefSeq" id="WP_149610983.1">
    <property type="nucleotide sequence ID" value="NZ_VTUX01000003.1"/>
</dbReference>
<evidence type="ECO:0000256" key="1">
    <source>
        <dbReference type="SAM" id="Phobius"/>
    </source>
</evidence>
<keyword evidence="3" id="KW-1185">Reference proteome</keyword>
<evidence type="ECO:0000313" key="3">
    <source>
        <dbReference type="Proteomes" id="UP000323708"/>
    </source>
</evidence>
<keyword evidence="1" id="KW-0472">Membrane</keyword>
<gene>
    <name evidence="2" type="ORF">F0M18_08560</name>
</gene>
<name>A0A5B0X3G1_9GAMM</name>
<dbReference type="EMBL" id="VTUX01000003">
    <property type="protein sequence ID" value="KAA1192699.1"/>
    <property type="molecule type" value="Genomic_DNA"/>
</dbReference>
<feature type="transmembrane region" description="Helical" evidence="1">
    <location>
        <begin position="180"/>
        <end position="206"/>
    </location>
</feature>
<sequence>MNKPGYLDYQVNRLGLWSAAVVIVTSVVAMLLPLDAPEAYNAEHADRIAWLNANRGAFIAGWVNQIVAMLSLSGVLFATAWQIREKNPLRALLAAMVVLMSVMAFIIPKFMAIWTIPLLAETAASGAMGAQMADSLLLLLNVSIPFSLYTSFDYLGFWLYGVFAVLVMMPLYGDSISSRVAAVALGIFGVLYQVMLVALLVGVIAATEITTYFMSVAMLLLVVIIAMAFHFKTAMAQVEG</sequence>
<reference evidence="2 3" key="1">
    <citation type="submission" date="2019-09" db="EMBL/GenBank/DDBJ databases">
        <authorList>
            <person name="Chen X.-Y."/>
        </authorList>
    </citation>
    <scope>NUCLEOTIDE SEQUENCE [LARGE SCALE GENOMIC DNA]</scope>
    <source>
        <strain evidence="2 3">NY5</strain>
    </source>
</reference>
<comment type="caution">
    <text evidence="2">The sequence shown here is derived from an EMBL/GenBank/DDBJ whole genome shotgun (WGS) entry which is preliminary data.</text>
</comment>
<keyword evidence="1" id="KW-0812">Transmembrane</keyword>
<protein>
    <recommendedName>
        <fullName evidence="4">DUF4386 family protein</fullName>
    </recommendedName>
</protein>
<feature type="transmembrane region" description="Helical" evidence="1">
    <location>
        <begin position="93"/>
        <end position="120"/>
    </location>
</feature>